<evidence type="ECO:0000256" key="16">
    <source>
        <dbReference type="SAM" id="MobiDB-lite"/>
    </source>
</evidence>
<dbReference type="GO" id="GO:0051537">
    <property type="term" value="F:2 iron, 2 sulfur cluster binding"/>
    <property type="evidence" value="ECO:0007669"/>
    <property type="project" value="UniProtKB-KW"/>
</dbReference>
<accession>A0A212D2M5</accession>
<keyword evidence="9" id="KW-0496">Mitochondrion</keyword>
<dbReference type="Gene3D" id="3.30.70.330">
    <property type="match status" value="3"/>
</dbReference>
<dbReference type="PANTHER" id="PTHR23426">
    <property type="entry name" value="FERREDOXIN/ADRENODOXIN"/>
    <property type="match status" value="1"/>
</dbReference>
<dbReference type="InterPro" id="IPR000504">
    <property type="entry name" value="RRM_dom"/>
</dbReference>
<evidence type="ECO:0000256" key="5">
    <source>
        <dbReference type="ARBA" id="ARBA00022723"/>
    </source>
</evidence>
<evidence type="ECO:0000256" key="14">
    <source>
        <dbReference type="ARBA" id="ARBA00058507"/>
    </source>
</evidence>
<feature type="compositionally biased region" description="Low complexity" evidence="16">
    <location>
        <begin position="443"/>
        <end position="454"/>
    </location>
</feature>
<dbReference type="InterPro" id="IPR012677">
    <property type="entry name" value="Nucleotide-bd_a/b_plait_sf"/>
</dbReference>
<dbReference type="InterPro" id="IPR001041">
    <property type="entry name" value="2Fe-2S_ferredoxin-type"/>
</dbReference>
<dbReference type="GO" id="GO:0140647">
    <property type="term" value="P:P450-containing electron transport chain"/>
    <property type="evidence" value="ECO:0007669"/>
    <property type="project" value="InterPro"/>
</dbReference>
<keyword evidence="20" id="KW-1185">Reference proteome</keyword>
<dbReference type="InterPro" id="IPR035979">
    <property type="entry name" value="RBD_domain_sf"/>
</dbReference>
<dbReference type="PANTHER" id="PTHR23426:SF65">
    <property type="entry name" value="FERREDOXIN-2, MITOCHONDRIAL"/>
    <property type="match status" value="1"/>
</dbReference>
<dbReference type="PROSITE" id="PS51085">
    <property type="entry name" value="2FE2S_FER_2"/>
    <property type="match status" value="1"/>
</dbReference>
<reference evidence="19 20" key="1">
    <citation type="journal article" date="2018" name="Mol. Genet. Genomics">
        <title>The red deer Cervus elaphus genome CerEla1.0: sequencing, annotating, genes, and chromosomes.</title>
        <authorList>
            <person name="Bana N.A."/>
            <person name="Nyiri A."/>
            <person name="Nagy J."/>
            <person name="Frank K."/>
            <person name="Nagy T."/>
            <person name="Steger V."/>
            <person name="Schiller M."/>
            <person name="Lakatos P."/>
            <person name="Sugar L."/>
            <person name="Horn P."/>
            <person name="Barta E."/>
            <person name="Orosz L."/>
        </authorList>
    </citation>
    <scope>NUCLEOTIDE SEQUENCE [LARGE SCALE GENOMIC DNA]</scope>
    <source>
        <strain evidence="19">Hungarian</strain>
    </source>
</reference>
<dbReference type="PRINTS" id="PR00355">
    <property type="entry name" value="ADRENODOXIN"/>
</dbReference>
<comment type="caution">
    <text evidence="19">The sequence shown here is derived from an EMBL/GenBank/DDBJ whole genome shotgun (WGS) entry which is preliminary data.</text>
</comment>
<dbReference type="GO" id="GO:0009055">
    <property type="term" value="F:electron transfer activity"/>
    <property type="evidence" value="ECO:0007669"/>
    <property type="project" value="TreeGrafter"/>
</dbReference>
<dbReference type="AlphaFoldDB" id="A0A212D2M5"/>
<organism evidence="19 20">
    <name type="scientific">Cervus elaphus hippelaphus</name>
    <name type="common">European red deer</name>
    <dbReference type="NCBI Taxonomy" id="46360"/>
    <lineage>
        <taxon>Eukaryota</taxon>
        <taxon>Metazoa</taxon>
        <taxon>Chordata</taxon>
        <taxon>Craniata</taxon>
        <taxon>Vertebrata</taxon>
        <taxon>Euteleostomi</taxon>
        <taxon>Mammalia</taxon>
        <taxon>Eutheria</taxon>
        <taxon>Laurasiatheria</taxon>
        <taxon>Artiodactyla</taxon>
        <taxon>Ruminantia</taxon>
        <taxon>Pecora</taxon>
        <taxon>Cervidae</taxon>
        <taxon>Cervinae</taxon>
        <taxon>Cervus</taxon>
    </lineage>
</organism>
<keyword evidence="3" id="KW-0813">Transport</keyword>
<dbReference type="FunFam" id="3.10.20.30:FF:000013">
    <property type="entry name" value="Adrenodoxin, mitochondrial"/>
    <property type="match status" value="1"/>
</dbReference>
<dbReference type="InterPro" id="IPR034635">
    <property type="entry name" value="RAVER1_RRM3"/>
</dbReference>
<comment type="cofactor">
    <cofactor evidence="11">
        <name>[2Fe-2S] cluster</name>
        <dbReference type="ChEBI" id="CHEBI:190135"/>
    </cofactor>
</comment>
<dbReference type="CDD" id="cd12665">
    <property type="entry name" value="RRM2_RAVER1"/>
    <property type="match status" value="1"/>
</dbReference>
<evidence type="ECO:0000313" key="20">
    <source>
        <dbReference type="Proteomes" id="UP000242450"/>
    </source>
</evidence>
<proteinExistence type="inferred from homology"/>
<evidence type="ECO:0000256" key="3">
    <source>
        <dbReference type="ARBA" id="ARBA00022448"/>
    </source>
</evidence>
<name>A0A212D2M5_CEREH</name>
<evidence type="ECO:0000259" key="17">
    <source>
        <dbReference type="PROSITE" id="PS50102"/>
    </source>
</evidence>
<feature type="domain" description="RRM" evidence="17">
    <location>
        <begin position="227"/>
        <end position="305"/>
    </location>
</feature>
<evidence type="ECO:0000256" key="11">
    <source>
        <dbReference type="ARBA" id="ARBA00034078"/>
    </source>
</evidence>
<evidence type="ECO:0000256" key="12">
    <source>
        <dbReference type="ARBA" id="ARBA00040942"/>
    </source>
</evidence>
<dbReference type="GO" id="GO:0046872">
    <property type="term" value="F:metal ion binding"/>
    <property type="evidence" value="ECO:0007669"/>
    <property type="project" value="UniProtKB-KW"/>
</dbReference>
<feature type="region of interest" description="Disordered" evidence="16">
    <location>
        <begin position="1"/>
        <end position="55"/>
    </location>
</feature>
<sequence>MQLRPGSLVPEGAGFPKMAADVSVTHRPPLSPEAGAEVEAGDAAERRAPEEELPPLDPEEIRKRLEHTERQFRNRRKILIRGLPGDVTNQHTCHWLSLPVGAFVTLLNGEQAEAAISAFHQSRLRERELSVQLQPTDALLCVANLPPSLTQQQFEELVRPFGSLERCFLVYSERTGHSKGYGFAEYMKKDSAARAKSDLLGKPLGPRTLYVHWTDAGQLTPALLHSRCLCVDRLPPGFSDVDALRRALSAVHTPTFCQLAYGQDGQLKGFAVLEYETAEMAEEAQQRADGLALGGSHLRVSFCAPGPPGRSMLAALIAAQATALNRGKGLLPEPNILQLLNNLGPSASLQLLLNPLLHGGAGGKQGLLGAPPAMPLLNGPALSTALLQLALQTQTSNLAGKEARGWGGAGRSRRPAEGPLPHPPAPGGGGGGGGCSKAFQLKSRLLSPLSSARLPPEPGLSDSYGFDYPSKPGILGDSPLGTLQPGAQPANPLLGELSAGGGLPPELPPRRGKPPPLLPPLLGPSGGDREPMGLGPPAPQLTPPPAPARARRGRKKPAAPSGPGTVNVVFVDRSGQRIPVSGRVGDNVLHLAQRHGLDLEGACEASLACSTCHVYVSEDHLDLLPPPDEREDDMLDMAPLLQENSRLGCQIVLTPELEGAEFTLPKITRNFYVDGHVPKPH</sequence>
<dbReference type="SMART" id="SM00360">
    <property type="entry name" value="RRM"/>
    <property type="match status" value="3"/>
</dbReference>
<dbReference type="FunFam" id="3.30.70.330:FF:000116">
    <property type="entry name" value="Putative ribonucleoprotein PTB-binding 1"/>
    <property type="match status" value="1"/>
</dbReference>
<dbReference type="FunFam" id="3.30.70.330:FF:000100">
    <property type="entry name" value="Putative ribonucleoprotein PTB-binding 1"/>
    <property type="match status" value="1"/>
</dbReference>
<keyword evidence="7" id="KW-0408">Iron</keyword>
<dbReference type="PROSITE" id="PS00814">
    <property type="entry name" value="ADX"/>
    <property type="match status" value="1"/>
</dbReference>
<keyword evidence="15" id="KW-0694">RNA-binding</keyword>
<evidence type="ECO:0000259" key="18">
    <source>
        <dbReference type="PROSITE" id="PS51085"/>
    </source>
</evidence>
<feature type="compositionally biased region" description="Pro residues" evidence="16">
    <location>
        <begin position="534"/>
        <end position="547"/>
    </location>
</feature>
<dbReference type="Proteomes" id="UP000242450">
    <property type="component" value="Chromosome 9"/>
</dbReference>
<evidence type="ECO:0000256" key="6">
    <source>
        <dbReference type="ARBA" id="ARBA00022982"/>
    </source>
</evidence>
<keyword evidence="8" id="KW-0411">Iron-sulfur</keyword>
<feature type="domain" description="RRM" evidence="17">
    <location>
        <begin position="138"/>
        <end position="216"/>
    </location>
</feature>
<evidence type="ECO:0000256" key="13">
    <source>
        <dbReference type="ARBA" id="ARBA00041497"/>
    </source>
</evidence>
<evidence type="ECO:0000313" key="19">
    <source>
        <dbReference type="EMBL" id="OWK12489.1"/>
    </source>
</evidence>
<evidence type="ECO:0000256" key="1">
    <source>
        <dbReference type="ARBA" id="ARBA00004305"/>
    </source>
</evidence>
<evidence type="ECO:0000256" key="15">
    <source>
        <dbReference type="PROSITE-ProRule" id="PRU00176"/>
    </source>
</evidence>
<gene>
    <name evidence="19" type="ORF">Celaphus_00003167</name>
</gene>
<dbReference type="CDD" id="cd12667">
    <property type="entry name" value="RRM3_RAVER1"/>
    <property type="match status" value="1"/>
</dbReference>
<keyword evidence="5" id="KW-0479">Metal-binding</keyword>
<dbReference type="Pfam" id="PF00111">
    <property type="entry name" value="Fer2"/>
    <property type="match status" value="1"/>
</dbReference>
<feature type="domain" description="2Fe-2S ferredoxin-type" evidence="18">
    <location>
        <begin position="566"/>
        <end position="668"/>
    </location>
</feature>
<dbReference type="InterPro" id="IPR012675">
    <property type="entry name" value="Beta-grasp_dom_sf"/>
</dbReference>
<comment type="function">
    <text evidence="14">Electron donor, of the core iron-sulfur cluster (ISC) assembly complex, that acts to reduce the persulfide into sulfide during [2Fe-2S] clusters assembly on the scaffolding protein ISCU. The core iron-sulfur cluster (ISC) assembly complex is involved in the de novo synthesis of a [2Fe-2S] cluster, the first step of the mitochondrial iron-sulfur protein biogenesis. This process is initiated by the cysteine desulfurase complex (NFS1:LYRM4:NDUFAB1) that produces persulfide which is delivered on the scaffold protein ISCU in a FXN-dependent manner. Then this complex is stabilized by FDX2 which provides reducing equivalents to accomplish the [2Fe-2S] cluster assembly. Finally, the [2Fe-2S] cluster is transferred from ISCU to chaperone proteins, including HSCB, HSPA9 and GLRX5. Essential for coenzyme Q biosynthesis: together with FDXR, transfers the electrons required for the hydroxylation reaction performed by COQ6.</text>
</comment>
<dbReference type="GO" id="GO:0005759">
    <property type="term" value="C:mitochondrial matrix"/>
    <property type="evidence" value="ECO:0007669"/>
    <property type="project" value="UniProtKB-SubCell"/>
</dbReference>
<comment type="similarity">
    <text evidence="2">Belongs to the adrenodoxin/putidaredoxin family.</text>
</comment>
<dbReference type="SUPFAM" id="SSF54292">
    <property type="entry name" value="2Fe-2S ferredoxin-like"/>
    <property type="match status" value="1"/>
</dbReference>
<dbReference type="SUPFAM" id="SSF54928">
    <property type="entry name" value="RNA-binding domain, RBD"/>
    <property type="match status" value="2"/>
</dbReference>
<comment type="subcellular location">
    <subcellularLocation>
        <location evidence="1">Mitochondrion matrix</location>
    </subcellularLocation>
</comment>
<feature type="region of interest" description="Disordered" evidence="16">
    <location>
        <begin position="399"/>
        <end position="567"/>
    </location>
</feature>
<evidence type="ECO:0000256" key="8">
    <source>
        <dbReference type="ARBA" id="ARBA00023014"/>
    </source>
</evidence>
<dbReference type="CDD" id="cd00207">
    <property type="entry name" value="fer2"/>
    <property type="match status" value="1"/>
</dbReference>
<dbReference type="GO" id="GO:0003723">
    <property type="term" value="F:RNA binding"/>
    <property type="evidence" value="ECO:0007669"/>
    <property type="project" value="UniProtKB-UniRule"/>
</dbReference>
<dbReference type="PROSITE" id="PS50102">
    <property type="entry name" value="RRM"/>
    <property type="match status" value="2"/>
</dbReference>
<dbReference type="InterPro" id="IPR018298">
    <property type="entry name" value="Adrenodoxin_Fe-S_BS"/>
</dbReference>
<dbReference type="EMBL" id="MKHE01000009">
    <property type="protein sequence ID" value="OWK12489.1"/>
    <property type="molecule type" value="Genomic_DNA"/>
</dbReference>
<dbReference type="Gene3D" id="3.10.20.30">
    <property type="match status" value="1"/>
</dbReference>
<dbReference type="InterPro" id="IPR001055">
    <property type="entry name" value="Adrenodoxin-like"/>
</dbReference>
<dbReference type="InterPro" id="IPR036010">
    <property type="entry name" value="2Fe-2S_ferredoxin-like_sf"/>
</dbReference>
<evidence type="ECO:0000256" key="9">
    <source>
        <dbReference type="ARBA" id="ARBA00023128"/>
    </source>
</evidence>
<evidence type="ECO:0000256" key="2">
    <source>
        <dbReference type="ARBA" id="ARBA00010914"/>
    </source>
</evidence>
<evidence type="ECO:0000256" key="10">
    <source>
        <dbReference type="ARBA" id="ARBA00032838"/>
    </source>
</evidence>
<protein>
    <recommendedName>
        <fullName evidence="12">Ferredoxin-2, mitochondrial</fullName>
    </recommendedName>
    <alternativeName>
        <fullName evidence="10">Adrenodoxin-like protein</fullName>
    </alternativeName>
    <alternativeName>
        <fullName evidence="13">Ferredoxin-1-like protein</fullName>
    </alternativeName>
</protein>
<keyword evidence="4" id="KW-0001">2Fe-2S</keyword>
<evidence type="ECO:0000256" key="7">
    <source>
        <dbReference type="ARBA" id="ARBA00023004"/>
    </source>
</evidence>
<evidence type="ECO:0000256" key="4">
    <source>
        <dbReference type="ARBA" id="ARBA00022714"/>
    </source>
</evidence>
<dbReference type="OrthoDB" id="639027at2759"/>
<dbReference type="Pfam" id="PF00076">
    <property type="entry name" value="RRM_1"/>
    <property type="match status" value="2"/>
</dbReference>
<keyword evidence="6" id="KW-0249">Electron transport</keyword>